<feature type="compositionally biased region" description="Basic and acidic residues" evidence="1">
    <location>
        <begin position="9"/>
        <end position="25"/>
    </location>
</feature>
<proteinExistence type="predicted"/>
<reference evidence="2" key="1">
    <citation type="journal article" date="2012" name="PLoS Genet.">
        <title>Comparative analysis of the genomes of two field isolates of the rice blast fungus Magnaporthe oryzae.</title>
        <authorList>
            <person name="Xue M."/>
            <person name="Yang J."/>
            <person name="Li Z."/>
            <person name="Hu S."/>
            <person name="Yao N."/>
            <person name="Dean R.A."/>
            <person name="Zhao W."/>
            <person name="Shen M."/>
            <person name="Zhang H."/>
            <person name="Li C."/>
            <person name="Liu L."/>
            <person name="Cao L."/>
            <person name="Xu X."/>
            <person name="Xing Y."/>
            <person name="Hsiang T."/>
            <person name="Zhang Z."/>
            <person name="Xu J.R."/>
            <person name="Peng Y.L."/>
        </authorList>
    </citation>
    <scope>NUCLEOTIDE SEQUENCE</scope>
    <source>
        <strain evidence="2">Y34</strain>
    </source>
</reference>
<organism evidence="2">
    <name type="scientific">Pyricularia oryzae (strain Y34)</name>
    <name type="common">Rice blast fungus</name>
    <name type="synonym">Magnaporthe oryzae</name>
    <dbReference type="NCBI Taxonomy" id="1143189"/>
    <lineage>
        <taxon>Eukaryota</taxon>
        <taxon>Fungi</taxon>
        <taxon>Dikarya</taxon>
        <taxon>Ascomycota</taxon>
        <taxon>Pezizomycotina</taxon>
        <taxon>Sordariomycetes</taxon>
        <taxon>Sordariomycetidae</taxon>
        <taxon>Magnaporthales</taxon>
        <taxon>Pyriculariaceae</taxon>
        <taxon>Pyricularia</taxon>
    </lineage>
</organism>
<dbReference type="AlphaFoldDB" id="A0AA97P898"/>
<dbReference type="Proteomes" id="UP000011086">
    <property type="component" value="Unassembled WGS sequence"/>
</dbReference>
<accession>A0AA97P898</accession>
<gene>
    <name evidence="2" type="ORF">OOU_Y34scaffold00148g15</name>
</gene>
<feature type="region of interest" description="Disordered" evidence="1">
    <location>
        <begin position="1"/>
        <end position="35"/>
    </location>
</feature>
<dbReference type="EMBL" id="JH793004">
    <property type="protein sequence ID" value="ELQ43512.1"/>
    <property type="molecule type" value="Genomic_DNA"/>
</dbReference>
<evidence type="ECO:0000256" key="1">
    <source>
        <dbReference type="SAM" id="MobiDB-lite"/>
    </source>
</evidence>
<protein>
    <submittedName>
        <fullName evidence="2">Uncharacterized protein</fullName>
    </submittedName>
</protein>
<feature type="region of interest" description="Disordered" evidence="1">
    <location>
        <begin position="63"/>
        <end position="84"/>
    </location>
</feature>
<name>A0AA97P898_PYRO3</name>
<sequence length="221" mass="23818">MPVVLAPADGDHGRSEQGYHAEQRRAQPPPVRRRHHPLHLSSAAAVLLSIPLPIVGEYPKLPRQEQRRVAQPGKRKARVPARKAPPPVVQQVVLLFGADGPVDEAVLRGPGPGLAAGEQVWPRPADGVLDHVGEERRQHQADGQAEDGDVVLVGRGARGEVGGHHDGQRHRGRVDDVHEHGYTLVLGVREGDGQVADGEHAMEGLYEEDELFSGRCGVAES</sequence>
<evidence type="ECO:0000313" key="2">
    <source>
        <dbReference type="EMBL" id="ELQ43512.1"/>
    </source>
</evidence>